<keyword evidence="2" id="KW-1185">Reference proteome</keyword>
<dbReference type="EMBL" id="PGGW01000067">
    <property type="protein sequence ID" value="PJE95127.1"/>
    <property type="molecule type" value="Genomic_DNA"/>
</dbReference>
<evidence type="ECO:0008006" key="3">
    <source>
        <dbReference type="Google" id="ProtNLM"/>
    </source>
</evidence>
<evidence type="ECO:0000313" key="2">
    <source>
        <dbReference type="Proteomes" id="UP000230407"/>
    </source>
</evidence>
<evidence type="ECO:0000313" key="1">
    <source>
        <dbReference type="EMBL" id="PJE95127.1"/>
    </source>
</evidence>
<proteinExistence type="predicted"/>
<dbReference type="InterPro" id="IPR021527">
    <property type="entry name" value="DUF2795"/>
</dbReference>
<sequence length="66" mass="7184">MGKLNNPIELQKALGGMDYPADRGALVEHAKKKGAKDEVVEELSALKKDRFDGPDDVSRAVFNKGD</sequence>
<accession>A0A2M8LT46</accession>
<dbReference type="RefSeq" id="WP_100204379.1">
    <property type="nucleotide sequence ID" value="NZ_PGGW01000067.1"/>
</dbReference>
<protein>
    <recommendedName>
        <fullName evidence="3">DUF2795 domain-containing protein</fullName>
    </recommendedName>
</protein>
<organism evidence="1 2">
    <name type="scientific">Streptomyces carminius</name>
    <dbReference type="NCBI Taxonomy" id="2665496"/>
    <lineage>
        <taxon>Bacteria</taxon>
        <taxon>Bacillati</taxon>
        <taxon>Actinomycetota</taxon>
        <taxon>Actinomycetes</taxon>
        <taxon>Kitasatosporales</taxon>
        <taxon>Streptomycetaceae</taxon>
        <taxon>Streptomyces</taxon>
    </lineage>
</organism>
<dbReference type="Pfam" id="PF11387">
    <property type="entry name" value="DUF2795"/>
    <property type="match status" value="1"/>
</dbReference>
<comment type="caution">
    <text evidence="1">The sequence shown here is derived from an EMBL/GenBank/DDBJ whole genome shotgun (WGS) entry which is preliminary data.</text>
</comment>
<name>A0A2M8LT46_9ACTN</name>
<dbReference type="Proteomes" id="UP000230407">
    <property type="component" value="Unassembled WGS sequence"/>
</dbReference>
<reference evidence="1 2" key="1">
    <citation type="submission" date="2017-11" db="EMBL/GenBank/DDBJ databases">
        <title>Streptomyces carmine sp. nov., a novel actinomycete isolated from Sophora alopecuroides in Xinjiang, China.</title>
        <authorList>
            <person name="Wang Y."/>
            <person name="Luo X."/>
            <person name="Wan C."/>
            <person name="Zhang L."/>
        </authorList>
    </citation>
    <scope>NUCLEOTIDE SEQUENCE [LARGE SCALE GENOMIC DNA]</scope>
    <source>
        <strain evidence="1 2">TRM SA0054</strain>
    </source>
</reference>
<dbReference type="AlphaFoldDB" id="A0A2M8LT46"/>
<gene>
    <name evidence="1" type="ORF">CUT44_26190</name>
</gene>